<gene>
    <name evidence="1" type="ORF">FKY71_06935</name>
</gene>
<evidence type="ECO:0000313" key="1">
    <source>
        <dbReference type="EMBL" id="TQE99740.1"/>
    </source>
</evidence>
<accession>A0A540VSK4</accession>
<reference evidence="1 2" key="1">
    <citation type="submission" date="2019-06" db="EMBL/GenBank/DDBJ databases">
        <title>Metagenome assembled Genome of Spiribacter salinus SL48-SHIP from the microbial mat of Salt Lake 48 (Novosibirsk region, Russia).</title>
        <authorList>
            <person name="Shipova A."/>
            <person name="Rozanov A.S."/>
            <person name="Bryanskaya A.V."/>
            <person name="Peltek S.E."/>
        </authorList>
    </citation>
    <scope>NUCLEOTIDE SEQUENCE [LARGE SCALE GENOMIC DNA]</scope>
    <source>
        <strain evidence="1">SL48-SHIP-2</strain>
    </source>
</reference>
<dbReference type="STRING" id="1260251.SPISAL_01555"/>
<dbReference type="Proteomes" id="UP000315400">
    <property type="component" value="Unassembled WGS sequence"/>
</dbReference>
<name>A0A540VSK4_9GAMM</name>
<dbReference type="EMBL" id="VIFK01000041">
    <property type="protein sequence ID" value="TQE99740.1"/>
    <property type="molecule type" value="Genomic_DNA"/>
</dbReference>
<dbReference type="AlphaFoldDB" id="A0A540VSK4"/>
<proteinExistence type="predicted"/>
<comment type="caution">
    <text evidence="1">The sequence shown here is derived from an EMBL/GenBank/DDBJ whole genome shotgun (WGS) entry which is preliminary data.</text>
</comment>
<organism evidence="1 2">
    <name type="scientific">Spiribacter salinus</name>
    <dbReference type="NCBI Taxonomy" id="1335746"/>
    <lineage>
        <taxon>Bacteria</taxon>
        <taxon>Pseudomonadati</taxon>
        <taxon>Pseudomonadota</taxon>
        <taxon>Gammaproteobacteria</taxon>
        <taxon>Chromatiales</taxon>
        <taxon>Ectothiorhodospiraceae</taxon>
        <taxon>Spiribacter</taxon>
    </lineage>
</organism>
<evidence type="ECO:0000313" key="2">
    <source>
        <dbReference type="Proteomes" id="UP000315400"/>
    </source>
</evidence>
<protein>
    <submittedName>
        <fullName evidence="1">ORF6N domain-containing protein</fullName>
    </submittedName>
</protein>
<sequence>MNPCVSTPFSYRGCDVLTLRQIDRMNDTVKGTAFRVFKRVRGELVEGQDYFVLDAHGDEPILAALHAGDAVYASSQVIVLLTQTAYARMQATANLPRS</sequence>